<feature type="binding site" evidence="10">
    <location>
        <position position="74"/>
    </location>
    <ligand>
        <name>Na(+)</name>
        <dbReference type="ChEBI" id="CHEBI:29101"/>
        <note>structural</note>
    </ligand>
</feature>
<keyword evidence="6 10" id="KW-0407">Ion channel</keyword>
<evidence type="ECO:0000256" key="5">
    <source>
        <dbReference type="ARBA" id="ARBA00023136"/>
    </source>
</evidence>
<feature type="transmembrane region" description="Helical" evidence="10">
    <location>
        <begin position="94"/>
        <end position="115"/>
    </location>
</feature>
<feature type="transmembrane region" description="Helical" evidence="10">
    <location>
        <begin position="7"/>
        <end position="27"/>
    </location>
</feature>
<dbReference type="HAMAP" id="MF_00454">
    <property type="entry name" value="FluC"/>
    <property type="match status" value="1"/>
</dbReference>
<keyword evidence="10" id="KW-0479">Metal-binding</keyword>
<dbReference type="PANTHER" id="PTHR28259">
    <property type="entry name" value="FLUORIDE EXPORT PROTEIN 1-RELATED"/>
    <property type="match status" value="1"/>
</dbReference>
<reference evidence="11 12" key="1">
    <citation type="submission" date="2021-06" db="EMBL/GenBank/DDBJ databases">
        <title>Genome-based taxonomic framework of Microbacterium strains isolated from marine environment, the description of four new species and reclassification of four preexisting species.</title>
        <authorList>
            <person name="Lee S.D."/>
            <person name="Kim S.-M."/>
            <person name="Byeon Y.-S."/>
            <person name="Yang H.L."/>
            <person name="Kim I.S."/>
        </authorList>
    </citation>
    <scope>NUCLEOTIDE SEQUENCE [LARGE SCALE GENOMIC DNA]</scope>
    <source>
        <strain evidence="11 12">SSW1-36</strain>
    </source>
</reference>
<feature type="transmembrane region" description="Helical" evidence="10">
    <location>
        <begin position="64"/>
        <end position="88"/>
    </location>
</feature>
<evidence type="ECO:0000256" key="2">
    <source>
        <dbReference type="ARBA" id="ARBA00022475"/>
    </source>
</evidence>
<dbReference type="InterPro" id="IPR003691">
    <property type="entry name" value="FluC"/>
</dbReference>
<keyword evidence="12" id="KW-1185">Reference proteome</keyword>
<dbReference type="PANTHER" id="PTHR28259:SF1">
    <property type="entry name" value="FLUORIDE EXPORT PROTEIN 1-RELATED"/>
    <property type="match status" value="1"/>
</dbReference>
<evidence type="ECO:0000313" key="11">
    <source>
        <dbReference type="EMBL" id="UPL14559.1"/>
    </source>
</evidence>
<evidence type="ECO:0000256" key="4">
    <source>
        <dbReference type="ARBA" id="ARBA00022989"/>
    </source>
</evidence>
<evidence type="ECO:0000313" key="12">
    <source>
        <dbReference type="Proteomes" id="UP000831963"/>
    </source>
</evidence>
<accession>A0ABY4IPI9</accession>
<keyword evidence="4 10" id="KW-1133">Transmembrane helix</keyword>
<keyword evidence="3 10" id="KW-0812">Transmembrane</keyword>
<evidence type="ECO:0000256" key="1">
    <source>
        <dbReference type="ARBA" id="ARBA00004651"/>
    </source>
</evidence>
<comment type="activity regulation">
    <text evidence="10">Na(+) is not transported, but it plays an essential structural role and its presence is essential for fluoride channel function.</text>
</comment>
<dbReference type="EMBL" id="CP078077">
    <property type="protein sequence ID" value="UPL14559.1"/>
    <property type="molecule type" value="Genomic_DNA"/>
</dbReference>
<organism evidence="11 12">
    <name type="scientific">Microbacterium galbinum</name>
    <dbReference type="NCBI Taxonomy" id="2851646"/>
    <lineage>
        <taxon>Bacteria</taxon>
        <taxon>Bacillati</taxon>
        <taxon>Actinomycetota</taxon>
        <taxon>Actinomycetes</taxon>
        <taxon>Micrococcales</taxon>
        <taxon>Microbacteriaceae</taxon>
        <taxon>Microbacterium</taxon>
    </lineage>
</organism>
<comment type="similarity">
    <text evidence="7 10">Belongs to the fluoride channel Fluc/FEX (TC 1.A.43) family.</text>
</comment>
<sequence length="131" mass="13346">MTLRRLLLVLAGGTIGTAARLALMLLIPDHGGFPFAILIANIVGAFLIGVVAARLPASRDLRVFLATGILGGFTTYSTFMTGTLALWADAPLVGAAYAVGSLVFGLVAAAAGLRIGRPRRDAGVRDAGAPS</sequence>
<name>A0ABY4IPI9_9MICO</name>
<evidence type="ECO:0000256" key="6">
    <source>
        <dbReference type="ARBA" id="ARBA00023303"/>
    </source>
</evidence>
<keyword evidence="10" id="KW-0813">Transport</keyword>
<feature type="binding site" evidence="10">
    <location>
        <position position="71"/>
    </location>
    <ligand>
        <name>Na(+)</name>
        <dbReference type="ChEBI" id="CHEBI:29101"/>
        <note>structural</note>
    </ligand>
</feature>
<evidence type="ECO:0000256" key="3">
    <source>
        <dbReference type="ARBA" id="ARBA00022692"/>
    </source>
</evidence>
<evidence type="ECO:0000256" key="8">
    <source>
        <dbReference type="ARBA" id="ARBA00035585"/>
    </source>
</evidence>
<keyword evidence="10" id="KW-0406">Ion transport</keyword>
<comment type="function">
    <text evidence="9 10">Fluoride-specific ion channel. Important for reducing fluoride concentration in the cell, thus reducing its toxicity.</text>
</comment>
<dbReference type="Pfam" id="PF02537">
    <property type="entry name" value="CRCB"/>
    <property type="match status" value="1"/>
</dbReference>
<keyword evidence="10" id="KW-0915">Sodium</keyword>
<evidence type="ECO:0000256" key="7">
    <source>
        <dbReference type="ARBA" id="ARBA00035120"/>
    </source>
</evidence>
<proteinExistence type="inferred from homology"/>
<comment type="subcellular location">
    <subcellularLocation>
        <location evidence="1 10">Cell membrane</location>
        <topology evidence="1 10">Multi-pass membrane protein</topology>
    </subcellularLocation>
</comment>
<feature type="transmembrane region" description="Helical" evidence="10">
    <location>
        <begin position="33"/>
        <end position="52"/>
    </location>
</feature>
<protein>
    <recommendedName>
        <fullName evidence="10">Fluoride-specific ion channel FluC</fullName>
    </recommendedName>
</protein>
<evidence type="ECO:0000256" key="10">
    <source>
        <dbReference type="HAMAP-Rule" id="MF_00454"/>
    </source>
</evidence>
<keyword evidence="2 10" id="KW-1003">Cell membrane</keyword>
<dbReference type="Proteomes" id="UP000831963">
    <property type="component" value="Chromosome"/>
</dbReference>
<dbReference type="RefSeq" id="WP_247633048.1">
    <property type="nucleotide sequence ID" value="NZ_CP078077.1"/>
</dbReference>
<gene>
    <name evidence="10" type="primary">fluC</name>
    <name evidence="10" type="synonym">crcB</name>
    <name evidence="11" type="ORF">KV396_08750</name>
</gene>
<keyword evidence="5 10" id="KW-0472">Membrane</keyword>
<evidence type="ECO:0000256" key="9">
    <source>
        <dbReference type="ARBA" id="ARBA00049940"/>
    </source>
</evidence>
<comment type="catalytic activity">
    <reaction evidence="8">
        <text>fluoride(in) = fluoride(out)</text>
        <dbReference type="Rhea" id="RHEA:76159"/>
        <dbReference type="ChEBI" id="CHEBI:17051"/>
    </reaction>
    <physiologicalReaction direction="left-to-right" evidence="8">
        <dbReference type="Rhea" id="RHEA:76160"/>
    </physiologicalReaction>
</comment>